<feature type="region of interest" description="Disordered" evidence="1">
    <location>
        <begin position="46"/>
        <end position="85"/>
    </location>
</feature>
<gene>
    <name evidence="2" type="ORF">Vlu01_33810</name>
</gene>
<evidence type="ECO:0000313" key="2">
    <source>
        <dbReference type="EMBL" id="GIJ22757.1"/>
    </source>
</evidence>
<comment type="caution">
    <text evidence="2">The sequence shown here is derived from an EMBL/GenBank/DDBJ whole genome shotgun (WGS) entry which is preliminary data.</text>
</comment>
<proteinExistence type="predicted"/>
<accession>A0ABQ4IY16</accession>
<reference evidence="2 3" key="1">
    <citation type="submission" date="2021-01" db="EMBL/GenBank/DDBJ databases">
        <title>Whole genome shotgun sequence of Verrucosispora lutea NBRC 106530.</title>
        <authorList>
            <person name="Komaki H."/>
            <person name="Tamura T."/>
        </authorList>
    </citation>
    <scope>NUCLEOTIDE SEQUENCE [LARGE SCALE GENOMIC DNA]</scope>
    <source>
        <strain evidence="2 3">NBRC 106530</strain>
    </source>
</reference>
<protein>
    <submittedName>
        <fullName evidence="2">Uncharacterized protein</fullName>
    </submittedName>
</protein>
<dbReference type="Proteomes" id="UP000643165">
    <property type="component" value="Unassembled WGS sequence"/>
</dbReference>
<sequence>MHADAVGMGVGWTCGVQALAASRTAAAVANAKVRGVVTMADSVRPTSVGIEGSSHRAGRDWRSRPPVTTDPVRVATQGDCENPSP</sequence>
<name>A0ABQ4IY16_9ACTN</name>
<organism evidence="2 3">
    <name type="scientific">Micromonospora lutea</name>
    <dbReference type="NCBI Taxonomy" id="419825"/>
    <lineage>
        <taxon>Bacteria</taxon>
        <taxon>Bacillati</taxon>
        <taxon>Actinomycetota</taxon>
        <taxon>Actinomycetes</taxon>
        <taxon>Micromonosporales</taxon>
        <taxon>Micromonosporaceae</taxon>
        <taxon>Micromonospora</taxon>
    </lineage>
</organism>
<keyword evidence="3" id="KW-1185">Reference proteome</keyword>
<evidence type="ECO:0000313" key="3">
    <source>
        <dbReference type="Proteomes" id="UP000643165"/>
    </source>
</evidence>
<dbReference type="EMBL" id="BOPB01000016">
    <property type="protein sequence ID" value="GIJ22757.1"/>
    <property type="molecule type" value="Genomic_DNA"/>
</dbReference>
<feature type="compositionally biased region" description="Basic and acidic residues" evidence="1">
    <location>
        <begin position="53"/>
        <end position="63"/>
    </location>
</feature>
<evidence type="ECO:0000256" key="1">
    <source>
        <dbReference type="SAM" id="MobiDB-lite"/>
    </source>
</evidence>